<comment type="subcellular location">
    <subcellularLocation>
        <location evidence="5">Cell membrane</location>
        <topology evidence="5">Peripheral membrane protein</topology>
        <orientation evidence="5">Cytoplasmic side</orientation>
    </subcellularLocation>
</comment>
<keyword evidence="4" id="KW-0997">Cell inner membrane</keyword>
<dbReference type="RefSeq" id="WP_076528717.1">
    <property type="nucleotide sequence ID" value="NZ_BMEH01000001.1"/>
</dbReference>
<comment type="similarity">
    <text evidence="1 5 6">Belongs to the complex I 30 kDa subunit family.</text>
</comment>
<keyword evidence="5" id="KW-0472">Membrane</keyword>
<evidence type="ECO:0000259" key="8">
    <source>
        <dbReference type="Pfam" id="PF00329"/>
    </source>
</evidence>
<accession>A0A1N7KWI0</accession>
<evidence type="ECO:0000256" key="6">
    <source>
        <dbReference type="RuleBase" id="RU003456"/>
    </source>
</evidence>
<dbReference type="OrthoDB" id="9803286at2"/>
<organism evidence="9 10">
    <name type="scientific">Gemmobacter megaterium</name>
    <dbReference type="NCBI Taxonomy" id="1086013"/>
    <lineage>
        <taxon>Bacteria</taxon>
        <taxon>Pseudomonadati</taxon>
        <taxon>Pseudomonadota</taxon>
        <taxon>Alphaproteobacteria</taxon>
        <taxon>Rhodobacterales</taxon>
        <taxon>Paracoccaceae</taxon>
        <taxon>Gemmobacter</taxon>
    </lineage>
</organism>
<dbReference type="PROSITE" id="PS00542">
    <property type="entry name" value="COMPLEX1_30K"/>
    <property type="match status" value="1"/>
</dbReference>
<keyword evidence="2 5" id="KW-0813">Transport</keyword>
<dbReference type="GO" id="GO:0048038">
    <property type="term" value="F:quinone binding"/>
    <property type="evidence" value="ECO:0007669"/>
    <property type="project" value="UniProtKB-KW"/>
</dbReference>
<keyword evidence="3 5" id="KW-1003">Cell membrane</keyword>
<dbReference type="PANTHER" id="PTHR10884">
    <property type="entry name" value="NADH DEHYDROGENASE UBIQUINONE IRON-SULFUR PROTEIN 3"/>
    <property type="match status" value="1"/>
</dbReference>
<dbReference type="EMBL" id="FTOT01000001">
    <property type="protein sequence ID" value="SIS65770.1"/>
    <property type="molecule type" value="Genomic_DNA"/>
</dbReference>
<evidence type="ECO:0000256" key="3">
    <source>
        <dbReference type="ARBA" id="ARBA00022475"/>
    </source>
</evidence>
<keyword evidence="5 7" id="KW-0874">Quinone</keyword>
<comment type="function">
    <text evidence="5">NDH-1 shuttles electrons from NADH, via FMN and iron-sulfur (Fe-S) centers, to quinones in the respiratory chain. The immediate electron acceptor for the enzyme in this species is believed to be ubiquinone. Couples the redox reaction to proton translocation (for every two electrons transferred, four hydrogen ions are translocated across the cytoplasmic membrane), and thus conserves the redox energy in a proton gradient.</text>
</comment>
<dbReference type="Pfam" id="PF00329">
    <property type="entry name" value="Complex1_30kDa"/>
    <property type="match status" value="1"/>
</dbReference>
<dbReference type="EC" id="7.1.1.-" evidence="5"/>
<dbReference type="NCBIfam" id="NF004733">
    <property type="entry name" value="PRK06074.1-5"/>
    <property type="match status" value="1"/>
</dbReference>
<proteinExistence type="inferred from homology"/>
<evidence type="ECO:0000256" key="5">
    <source>
        <dbReference type="HAMAP-Rule" id="MF_01357"/>
    </source>
</evidence>
<dbReference type="AlphaFoldDB" id="A0A1N7KWI0"/>
<dbReference type="PANTHER" id="PTHR10884:SF14">
    <property type="entry name" value="NADH DEHYDROGENASE [UBIQUINONE] IRON-SULFUR PROTEIN 3, MITOCHONDRIAL"/>
    <property type="match status" value="1"/>
</dbReference>
<keyword evidence="5" id="KW-0830">Ubiquinone</keyword>
<dbReference type="GO" id="GO:0005886">
    <property type="term" value="C:plasma membrane"/>
    <property type="evidence" value="ECO:0007669"/>
    <property type="project" value="UniProtKB-SubCell"/>
</dbReference>
<feature type="domain" description="NADH:ubiquinone oxidoreductase 30kDa subunit" evidence="8">
    <location>
        <begin position="33"/>
        <end position="153"/>
    </location>
</feature>
<evidence type="ECO:0000313" key="9">
    <source>
        <dbReference type="EMBL" id="SIS65770.1"/>
    </source>
</evidence>
<dbReference type="Gene3D" id="3.30.460.80">
    <property type="entry name" value="NADH:ubiquinone oxidoreductase, 30kDa subunit"/>
    <property type="match status" value="1"/>
</dbReference>
<dbReference type="STRING" id="1086013.SAMN05421774_101719"/>
<dbReference type="NCBIfam" id="TIGR01961">
    <property type="entry name" value="NuoC_fam"/>
    <property type="match status" value="1"/>
</dbReference>
<keyword evidence="5 6" id="KW-0520">NAD</keyword>
<keyword evidence="5 6" id="KW-1278">Translocase</keyword>
<dbReference type="Proteomes" id="UP000186141">
    <property type="component" value="Unassembled WGS sequence"/>
</dbReference>
<evidence type="ECO:0000256" key="7">
    <source>
        <dbReference type="RuleBase" id="RU003582"/>
    </source>
</evidence>
<dbReference type="InterPro" id="IPR037232">
    <property type="entry name" value="NADH_quin_OxRdtase_su_C/D-like"/>
</dbReference>
<dbReference type="GO" id="GO:0008137">
    <property type="term" value="F:NADH dehydrogenase (ubiquinone) activity"/>
    <property type="evidence" value="ECO:0007669"/>
    <property type="project" value="InterPro"/>
</dbReference>
<sequence length="201" mass="23396">MTDALNELGTYIEAKRGEDVAGWSIAFGELMVEILPGRVVPFMDFLKSDPTCRFGTLVDITAIDWPERAKRFDVVWHLLSMHRNQRIRIKTAIEEDQMVPSSVSVWPAANWFEREVFDMFGILFSGHPDLRRLLTDYGFRGHPLRKDFPTTGYTEVRYDEVQKRVVYEPVKLVQEYRQFDFLSPWEGAQYILPGDDKAEAK</sequence>
<dbReference type="GO" id="GO:0050136">
    <property type="term" value="F:NADH dehydrogenase (quinone) (non-electrogenic) activity"/>
    <property type="evidence" value="ECO:0007669"/>
    <property type="project" value="UniProtKB-UniRule"/>
</dbReference>
<name>A0A1N7KWI0_9RHOB</name>
<dbReference type="InterPro" id="IPR010218">
    <property type="entry name" value="NADH_DH_suC"/>
</dbReference>
<keyword evidence="10" id="KW-1185">Reference proteome</keyword>
<gene>
    <name evidence="5" type="primary">nuoC</name>
    <name evidence="9" type="ORF">SAMN05421774_101719</name>
</gene>
<evidence type="ECO:0000256" key="4">
    <source>
        <dbReference type="ARBA" id="ARBA00022519"/>
    </source>
</evidence>
<evidence type="ECO:0000256" key="2">
    <source>
        <dbReference type="ARBA" id="ARBA00022448"/>
    </source>
</evidence>
<comment type="catalytic activity">
    <reaction evidence="5 7">
        <text>a quinone + NADH + 5 H(+)(in) = a quinol + NAD(+) + 4 H(+)(out)</text>
        <dbReference type="Rhea" id="RHEA:57888"/>
        <dbReference type="ChEBI" id="CHEBI:15378"/>
        <dbReference type="ChEBI" id="CHEBI:24646"/>
        <dbReference type="ChEBI" id="CHEBI:57540"/>
        <dbReference type="ChEBI" id="CHEBI:57945"/>
        <dbReference type="ChEBI" id="CHEBI:132124"/>
    </reaction>
</comment>
<dbReference type="InterPro" id="IPR020396">
    <property type="entry name" value="NADH_UbQ_OxRdtase_CS"/>
</dbReference>
<evidence type="ECO:0000313" key="10">
    <source>
        <dbReference type="Proteomes" id="UP000186141"/>
    </source>
</evidence>
<dbReference type="InterPro" id="IPR001268">
    <property type="entry name" value="NADH_UbQ_OxRdtase_30kDa_su"/>
</dbReference>
<comment type="subunit">
    <text evidence="5">NDH-1 is composed of 14 different subunits. Subunits NuoB, C, D, E, F, and G constitute the peripheral sector of the complex.</text>
</comment>
<dbReference type="HAMAP" id="MF_01357">
    <property type="entry name" value="NDH1_NuoC"/>
    <property type="match status" value="1"/>
</dbReference>
<protein>
    <recommendedName>
        <fullName evidence="5">NADH-quinone oxidoreductase subunit C</fullName>
        <ecNumber evidence="5">7.1.1.-</ecNumber>
    </recommendedName>
    <alternativeName>
        <fullName evidence="5">NADH dehydrogenase I subunit C</fullName>
    </alternativeName>
    <alternativeName>
        <fullName evidence="5">NDH-1 subunit C</fullName>
    </alternativeName>
</protein>
<dbReference type="SUPFAM" id="SSF143243">
    <property type="entry name" value="Nqo5-like"/>
    <property type="match status" value="1"/>
</dbReference>
<evidence type="ECO:0000256" key="1">
    <source>
        <dbReference type="ARBA" id="ARBA00007569"/>
    </source>
</evidence>
<reference evidence="9 10" key="1">
    <citation type="submission" date="2017-01" db="EMBL/GenBank/DDBJ databases">
        <authorList>
            <person name="Mah S.A."/>
            <person name="Swanson W.J."/>
            <person name="Moy G.W."/>
            <person name="Vacquier V.D."/>
        </authorList>
    </citation>
    <scope>NUCLEOTIDE SEQUENCE [LARGE SCALE GENOMIC DNA]</scope>
    <source>
        <strain evidence="9 10">DSM 26375</strain>
    </source>
</reference>